<dbReference type="EMBL" id="LXFE01000463">
    <property type="protein sequence ID" value="OLL25267.1"/>
    <property type="molecule type" value="Genomic_DNA"/>
</dbReference>
<keyword evidence="8" id="KW-0325">Glycoprotein</keyword>
<dbReference type="GO" id="GO:0010468">
    <property type="term" value="P:regulation of gene expression"/>
    <property type="evidence" value="ECO:0007669"/>
    <property type="project" value="UniProtKB-ARBA"/>
</dbReference>
<dbReference type="InterPro" id="IPR037138">
    <property type="entry name" value="His_deacetylse_dom_sf"/>
</dbReference>
<dbReference type="SUPFAM" id="SSF48208">
    <property type="entry name" value="Six-hairpin glycosidases"/>
    <property type="match status" value="1"/>
</dbReference>
<dbReference type="FunFam" id="1.50.10.20:FF:000006">
    <property type="entry name" value="Mannan endo-1,6-alpha-mannosidase"/>
    <property type="match status" value="1"/>
</dbReference>
<keyword evidence="12" id="KW-1185">Reference proteome</keyword>
<evidence type="ECO:0000313" key="11">
    <source>
        <dbReference type="EMBL" id="OLL25267.1"/>
    </source>
</evidence>
<proteinExistence type="inferred from homology"/>
<evidence type="ECO:0000256" key="9">
    <source>
        <dbReference type="ARBA" id="ARBA00023295"/>
    </source>
</evidence>
<dbReference type="InterPro" id="IPR005198">
    <property type="entry name" value="Glyco_hydro_76"/>
</dbReference>
<dbReference type="OrthoDB" id="4187847at2759"/>
<comment type="catalytic activity">
    <reaction evidence="1">
        <text>Random hydrolysis of (1-&gt;6)-alpha-D-mannosidic linkages in unbranched (1-&gt;6)-mannans.</text>
        <dbReference type="EC" id="3.2.1.101"/>
    </reaction>
</comment>
<dbReference type="InterPro" id="IPR023801">
    <property type="entry name" value="His_deacetylse_dom"/>
</dbReference>
<evidence type="ECO:0000256" key="3">
    <source>
        <dbReference type="ARBA" id="ARBA00009699"/>
    </source>
</evidence>
<dbReference type="PRINTS" id="PR01270">
    <property type="entry name" value="HDASUPER"/>
</dbReference>
<comment type="caution">
    <text evidence="11">The sequence shown here is derived from an EMBL/GenBank/DDBJ whole genome shotgun (WGS) entry which is preliminary data.</text>
</comment>
<evidence type="ECO:0000256" key="8">
    <source>
        <dbReference type="ARBA" id="ARBA00023180"/>
    </source>
</evidence>
<reference evidence="11 12" key="1">
    <citation type="submission" date="2016-04" db="EMBL/GenBank/DDBJ databases">
        <title>Evolutionary innovation and constraint leading to complex multicellularity in the Ascomycota.</title>
        <authorList>
            <person name="Cisse O."/>
            <person name="Nguyen A."/>
            <person name="Hewitt D.A."/>
            <person name="Jedd G."/>
            <person name="Stajich J.E."/>
        </authorList>
    </citation>
    <scope>NUCLEOTIDE SEQUENCE [LARGE SCALE GENOMIC DNA]</scope>
    <source>
        <strain evidence="11 12">DAH-3</strain>
    </source>
</reference>
<dbReference type="Proteomes" id="UP000186594">
    <property type="component" value="Unassembled WGS sequence"/>
</dbReference>
<dbReference type="InterPro" id="IPR014480">
    <property type="entry name" value="Mannan-1_6-alpha_mannosidase"/>
</dbReference>
<evidence type="ECO:0000256" key="2">
    <source>
        <dbReference type="ARBA" id="ARBA00004308"/>
    </source>
</evidence>
<keyword evidence="6" id="KW-0378">Hydrolase</keyword>
<dbReference type="GO" id="GO:0012505">
    <property type="term" value="C:endomembrane system"/>
    <property type="evidence" value="ECO:0007669"/>
    <property type="project" value="UniProtKB-SubCell"/>
</dbReference>
<dbReference type="InterPro" id="IPR023696">
    <property type="entry name" value="Ureohydrolase_dom_sf"/>
</dbReference>
<evidence type="ECO:0000256" key="4">
    <source>
        <dbReference type="ARBA" id="ARBA00012350"/>
    </source>
</evidence>
<dbReference type="InterPro" id="IPR000286">
    <property type="entry name" value="HDACs"/>
</dbReference>
<evidence type="ECO:0000256" key="6">
    <source>
        <dbReference type="ARBA" id="ARBA00022801"/>
    </source>
</evidence>
<evidence type="ECO:0000256" key="1">
    <source>
        <dbReference type="ARBA" id="ARBA00001452"/>
    </source>
</evidence>
<dbReference type="Gene3D" id="3.40.800.20">
    <property type="entry name" value="Histone deacetylase domain"/>
    <property type="match status" value="1"/>
</dbReference>
<dbReference type="Gene3D" id="1.50.10.20">
    <property type="match status" value="1"/>
</dbReference>
<dbReference type="PANTHER" id="PTHR12145">
    <property type="entry name" value="MANNAN ENDO-1,6-ALPHA-MANNOSIDASE DCW1"/>
    <property type="match status" value="1"/>
</dbReference>
<name>A0A1U7LRI3_NEOID</name>
<dbReference type="STRING" id="1198029.A0A1U7LRI3"/>
<organism evidence="11 12">
    <name type="scientific">Neolecta irregularis (strain DAH-3)</name>
    <dbReference type="NCBI Taxonomy" id="1198029"/>
    <lineage>
        <taxon>Eukaryota</taxon>
        <taxon>Fungi</taxon>
        <taxon>Dikarya</taxon>
        <taxon>Ascomycota</taxon>
        <taxon>Taphrinomycotina</taxon>
        <taxon>Neolectales</taxon>
        <taxon>Neolectaceae</taxon>
        <taxon>Neolecta</taxon>
    </lineage>
</organism>
<gene>
    <name evidence="11" type="ORF">NEOLI_003706</name>
</gene>
<dbReference type="GO" id="GO:0016052">
    <property type="term" value="P:carbohydrate catabolic process"/>
    <property type="evidence" value="ECO:0007669"/>
    <property type="project" value="InterPro"/>
</dbReference>
<evidence type="ECO:0000256" key="7">
    <source>
        <dbReference type="ARBA" id="ARBA00023136"/>
    </source>
</evidence>
<dbReference type="PANTHER" id="PTHR12145:SF36">
    <property type="entry name" value="MANNAN ENDO-1,6-ALPHA-MANNOSIDASE DCW1"/>
    <property type="match status" value="1"/>
</dbReference>
<dbReference type="EC" id="3.2.1.101" evidence="4"/>
<dbReference type="InterPro" id="IPR008928">
    <property type="entry name" value="6-hairpin_glycosidase_sf"/>
</dbReference>
<feature type="domain" description="Histone deacetylase" evidence="10">
    <location>
        <begin position="117"/>
        <end position="470"/>
    </location>
</feature>
<dbReference type="SUPFAM" id="SSF52768">
    <property type="entry name" value="Arginase/deacetylase"/>
    <property type="match status" value="1"/>
</dbReference>
<sequence length="1066" mass="117898">MNRRHVARIVEACSSFPVSYFDQPPTDTSLIFVHFEGFPSQAGRWVSKSVIRAVSKDTTHLRFGPRGKDSELGWADYMHFSREFVTSKRTGITWSGENHSCPCIKHDVRVQIGVSKHPERRERLEFILGGFQRNNFLRYVHRIPQRKAAASELALAHSHRHIFNYHTKPNHFPTPPSSYYNEEVHFLANVSTSIQKCIDISQKSSRVVQANLDQDAWPPERLHKMGCGEMGIAYDTTFDPEGSPAEARLAVGSLLNLLDSVLTNCVQNGFAIIRPPGHHAEPEKAMGFCIYNNISIAARYALQKYDTVQKVLIIDFDIHHGNGTELVFYDDPNVLYISIHRWDDGNYYPTTGDIERVGEGVGLGRNVNIGFSKQASRPNDKIGDPEYVSAFFHLILPIARQFEPDLVLVSAGFDAAEGHPEILGGYHVTPTGFALITSLIKSVSPKLLYVLEGGYELTPLTNCATACLGQLIGHSEVVFEGSFDKNVPNESARNSLSRCRQVQAKYWKLDAEVAWDLPKNWRRKRGAGFTAQADSRRRRRLSTEAIIGLLVPALLEVDQIIQAIRVEREHDATIYRCASLLDVYMAEQWLLTSFTSLELYNAALYLSMHCLSFFYPAIDVSSALNNSLINVGSLTSAAGQAAAAVRALYTGDHPGQVPGLFPSPTFWWEAGAAMNALIDYRVYTNDTQYDALVMQAMMYQVGANNDYLPANQTFTAGNDDQGFWGLAAMSAAETGFPNPPKGSPQWISLVETMFNEMTSRWDTTNCKGGLRWQISMFNSGYNYKNSISNGVMFQMAARLAYYTGNSTYSDWADKIYSWMGEIQFMDAQWNIYDGATTPDCTHFDRIQWTYNNGMLLGGAAYMYNITKGSSRWQGEVTGLLDSAIALFFKNGTIIYEPACEPIKTCDDDQVSFKGYLARNMGYITKLIPSTAARIFPVLASSVIAGANSCQGTGAGMKCGMDWTNGAFDGKSGLGEQLAILETIQSMLVRYSPSPLTTTTGGTSVGGSINIVQVTSDPSLSILKPPTTSDKVGSSIVTILTAAGFMCMSLLDDPSAYLTGTTAFMMI</sequence>
<evidence type="ECO:0000256" key="5">
    <source>
        <dbReference type="ARBA" id="ARBA00022729"/>
    </source>
</evidence>
<dbReference type="Pfam" id="PF00850">
    <property type="entry name" value="Hist_deacetyl"/>
    <property type="match status" value="1"/>
</dbReference>
<comment type="subcellular location">
    <subcellularLocation>
        <location evidence="2">Endomembrane system</location>
    </subcellularLocation>
</comment>
<accession>A0A1U7LRI3</accession>
<dbReference type="AlphaFoldDB" id="A0A1U7LRI3"/>
<comment type="similarity">
    <text evidence="3">Belongs to the glycosyl hydrolase 76 family.</text>
</comment>
<evidence type="ECO:0000259" key="10">
    <source>
        <dbReference type="Pfam" id="PF00850"/>
    </source>
</evidence>
<evidence type="ECO:0000313" key="12">
    <source>
        <dbReference type="Proteomes" id="UP000186594"/>
    </source>
</evidence>
<protein>
    <recommendedName>
        <fullName evidence="4">mannan endo-1,6-alpha-mannosidase</fullName>
        <ecNumber evidence="4">3.2.1.101</ecNumber>
    </recommendedName>
</protein>
<dbReference type="Pfam" id="PF03663">
    <property type="entry name" value="Glyco_hydro_76"/>
    <property type="match status" value="1"/>
</dbReference>
<dbReference type="GO" id="GO:0008496">
    <property type="term" value="F:mannan endo-1,6-alpha-mannosidase activity"/>
    <property type="evidence" value="ECO:0007669"/>
    <property type="project" value="UniProtKB-EC"/>
</dbReference>
<keyword evidence="7" id="KW-0472">Membrane</keyword>
<keyword evidence="9" id="KW-0326">Glycosidase</keyword>
<keyword evidence="5" id="KW-0732">Signal</keyword>
<dbReference type="GO" id="GO:0009272">
    <property type="term" value="P:fungal-type cell wall biogenesis"/>
    <property type="evidence" value="ECO:0007669"/>
    <property type="project" value="TreeGrafter"/>
</dbReference>